<sequence>MGEEASGARSAEQAGRPLPPEGDWLGTPFLRFERLGSLAVCTVDRPQARNALTAAMYFGIRYAVDRVNHDPELAGLLITGTGDVFIPGGDLGHNAPDDWGGPMLFGMDNTPFDAIRHSRKPVVSAVNGIAQGGGLLIAMMSDVAVASDRATFRAPEVYRGIADTGYAQYLPAQIGPARAKDMLYTGRVVTAAEALDWGLVARVVPHEQVRDVALDALRACCRGAPRARADVKRVIAAHYGTYDRMTMDRSVFGSEAREGWLAFSQRRNPDWVPEDIRTPGRL</sequence>
<dbReference type="Pfam" id="PF00378">
    <property type="entry name" value="ECH_1"/>
    <property type="match status" value="1"/>
</dbReference>
<feature type="region of interest" description="Disordered" evidence="3">
    <location>
        <begin position="1"/>
        <end position="22"/>
    </location>
</feature>
<dbReference type="PROSITE" id="PS00166">
    <property type="entry name" value="ENOYL_COA_HYDRATASE"/>
    <property type="match status" value="1"/>
</dbReference>
<comment type="similarity">
    <text evidence="1 2">Belongs to the enoyl-CoA hydratase/isomerase family.</text>
</comment>
<proteinExistence type="inferred from homology"/>
<protein>
    <submittedName>
        <fullName evidence="4">Enoyl-CoA hydratase/carnithine racemase</fullName>
    </submittedName>
</protein>
<dbReference type="GO" id="GO:0003824">
    <property type="term" value="F:catalytic activity"/>
    <property type="evidence" value="ECO:0007669"/>
    <property type="project" value="InterPro"/>
</dbReference>
<dbReference type="SUPFAM" id="SSF52096">
    <property type="entry name" value="ClpP/crotonase"/>
    <property type="match status" value="1"/>
</dbReference>
<dbReference type="Proteomes" id="UP000198802">
    <property type="component" value="Unassembled WGS sequence"/>
</dbReference>
<evidence type="ECO:0000256" key="1">
    <source>
        <dbReference type="ARBA" id="ARBA00005254"/>
    </source>
</evidence>
<keyword evidence="5" id="KW-1185">Reference proteome</keyword>
<dbReference type="AlphaFoldDB" id="A0A0S4QPI9"/>
<gene>
    <name evidence="4" type="ORF">Ga0074812_113109</name>
</gene>
<dbReference type="PANTHER" id="PTHR11941:SF54">
    <property type="entry name" value="ENOYL-COA HYDRATASE, MITOCHONDRIAL"/>
    <property type="match status" value="1"/>
</dbReference>
<evidence type="ECO:0000256" key="3">
    <source>
        <dbReference type="SAM" id="MobiDB-lite"/>
    </source>
</evidence>
<dbReference type="RefSeq" id="WP_091279333.1">
    <property type="nucleotide sequence ID" value="NZ_FAOZ01000013.1"/>
</dbReference>
<organism evidence="4 5">
    <name type="scientific">Parafrankia irregularis</name>
    <dbReference type="NCBI Taxonomy" id="795642"/>
    <lineage>
        <taxon>Bacteria</taxon>
        <taxon>Bacillati</taxon>
        <taxon>Actinomycetota</taxon>
        <taxon>Actinomycetes</taxon>
        <taxon>Frankiales</taxon>
        <taxon>Frankiaceae</taxon>
        <taxon>Parafrankia</taxon>
    </lineage>
</organism>
<dbReference type="GO" id="GO:0006635">
    <property type="term" value="P:fatty acid beta-oxidation"/>
    <property type="evidence" value="ECO:0007669"/>
    <property type="project" value="TreeGrafter"/>
</dbReference>
<dbReference type="PANTHER" id="PTHR11941">
    <property type="entry name" value="ENOYL-COA HYDRATASE-RELATED"/>
    <property type="match status" value="1"/>
</dbReference>
<dbReference type="Gene3D" id="3.90.226.10">
    <property type="entry name" value="2-enoyl-CoA Hydratase, Chain A, domain 1"/>
    <property type="match status" value="1"/>
</dbReference>
<name>A0A0S4QPI9_9ACTN</name>
<evidence type="ECO:0000256" key="2">
    <source>
        <dbReference type="RuleBase" id="RU003707"/>
    </source>
</evidence>
<dbReference type="InterPro" id="IPR029045">
    <property type="entry name" value="ClpP/crotonase-like_dom_sf"/>
</dbReference>
<dbReference type="InterPro" id="IPR001753">
    <property type="entry name" value="Enoyl-CoA_hydra/iso"/>
</dbReference>
<dbReference type="InterPro" id="IPR018376">
    <property type="entry name" value="Enoyl-CoA_hyd/isom_CS"/>
</dbReference>
<accession>A0A0S4QPI9</accession>
<reference evidence="5" key="1">
    <citation type="submission" date="2015-11" db="EMBL/GenBank/DDBJ databases">
        <authorList>
            <person name="Varghese N."/>
        </authorList>
    </citation>
    <scope>NUCLEOTIDE SEQUENCE [LARGE SCALE GENOMIC DNA]</scope>
    <source>
        <strain evidence="5">DSM 45899</strain>
    </source>
</reference>
<dbReference type="CDD" id="cd06558">
    <property type="entry name" value="crotonase-like"/>
    <property type="match status" value="1"/>
</dbReference>
<dbReference type="EMBL" id="FAOZ01000013">
    <property type="protein sequence ID" value="CUU57611.1"/>
    <property type="molecule type" value="Genomic_DNA"/>
</dbReference>
<evidence type="ECO:0000313" key="4">
    <source>
        <dbReference type="EMBL" id="CUU57611.1"/>
    </source>
</evidence>
<evidence type="ECO:0000313" key="5">
    <source>
        <dbReference type="Proteomes" id="UP000198802"/>
    </source>
</evidence>